<feature type="transmembrane region" description="Helical" evidence="1">
    <location>
        <begin position="69"/>
        <end position="87"/>
    </location>
</feature>
<evidence type="ECO:0000259" key="2">
    <source>
        <dbReference type="Pfam" id="PF07786"/>
    </source>
</evidence>
<feature type="transmembrane region" description="Helical" evidence="1">
    <location>
        <begin position="365"/>
        <end position="385"/>
    </location>
</feature>
<keyword evidence="4" id="KW-1185">Reference proteome</keyword>
<dbReference type="InterPro" id="IPR012429">
    <property type="entry name" value="HGSNAT_cat"/>
</dbReference>
<sequence length="393" mass="43182">MQTTTQAALNTTGAPPLAEASQPGRLISLDVFRGLTVMAMILVNNPGDWGHIYPPLEHAEWNGCTPTDLIFPFFLFIVGVSLVYALDGVKRQGGPQGAVLLRVLRRAAVLFGLGLLLSLYPKFNFPVVRIMGVLQRIALVFLGCSFIFLKTSWRTQVWLIVGFLIGYAVLMQLVPVPGFGPANLEPATNLGAWLDRTVFTEAHLWKQSKTWDPEGLLGTLPALGTGLLGCLTAQWLRRKDQEPAAKVAWLFVAAGGLIILGLCWSPWFPINKALWSSSYVLYCGGLAMAGLAALYWICDVQGYRAWTRPALVYGVNAILVFCLSALLSRTFGLFKLALPGGKTGGLKEWLYEWGIVPFFSDPRNASLVGAVTLIVIWYFILSWMYKKGVVLKV</sequence>
<proteinExistence type="predicted"/>
<keyword evidence="1" id="KW-0472">Membrane</keyword>
<dbReference type="PANTHER" id="PTHR31061:SF24">
    <property type="entry name" value="LD22376P"/>
    <property type="match status" value="1"/>
</dbReference>
<feature type="transmembrane region" description="Helical" evidence="1">
    <location>
        <begin position="156"/>
        <end position="174"/>
    </location>
</feature>
<keyword evidence="1" id="KW-1133">Transmembrane helix</keyword>
<name>A0A931BEC5_9BACT</name>
<feature type="domain" description="Heparan-alpha-glucosaminide N-acetyltransferase catalytic" evidence="2">
    <location>
        <begin position="25"/>
        <end position="239"/>
    </location>
</feature>
<keyword evidence="1" id="KW-0812">Transmembrane</keyword>
<dbReference type="AlphaFoldDB" id="A0A931BEC5"/>
<reference evidence="3 4" key="1">
    <citation type="submission" date="2020-11" db="EMBL/GenBank/DDBJ databases">
        <authorList>
            <person name="Kim M.K."/>
        </authorList>
    </citation>
    <scope>NUCLEOTIDE SEQUENCE [LARGE SCALE GENOMIC DNA]</scope>
    <source>
        <strain evidence="3 4">BT439</strain>
    </source>
</reference>
<feature type="transmembrane region" description="Helical" evidence="1">
    <location>
        <begin position="279"/>
        <end position="298"/>
    </location>
</feature>
<dbReference type="PANTHER" id="PTHR31061">
    <property type="entry name" value="LD22376P"/>
    <property type="match status" value="1"/>
</dbReference>
<dbReference type="Pfam" id="PF07786">
    <property type="entry name" value="HGSNAT_cat"/>
    <property type="match status" value="1"/>
</dbReference>
<gene>
    <name evidence="3" type="ORF">I2I01_11800</name>
</gene>
<evidence type="ECO:0000313" key="3">
    <source>
        <dbReference type="EMBL" id="MBF9142325.1"/>
    </source>
</evidence>
<organism evidence="3 4">
    <name type="scientific">Hymenobacter properus</name>
    <dbReference type="NCBI Taxonomy" id="2791026"/>
    <lineage>
        <taxon>Bacteria</taxon>
        <taxon>Pseudomonadati</taxon>
        <taxon>Bacteroidota</taxon>
        <taxon>Cytophagia</taxon>
        <taxon>Cytophagales</taxon>
        <taxon>Hymenobacteraceae</taxon>
        <taxon>Hymenobacter</taxon>
    </lineage>
</organism>
<dbReference type="EMBL" id="JADQDP010000002">
    <property type="protein sequence ID" value="MBF9142325.1"/>
    <property type="molecule type" value="Genomic_DNA"/>
</dbReference>
<feature type="transmembrane region" description="Helical" evidence="1">
    <location>
        <begin position="215"/>
        <end position="236"/>
    </location>
</feature>
<dbReference type="RefSeq" id="WP_196286638.1">
    <property type="nucleotide sequence ID" value="NZ_JADQDP010000002.1"/>
</dbReference>
<dbReference type="Proteomes" id="UP000645610">
    <property type="component" value="Unassembled WGS sequence"/>
</dbReference>
<feature type="transmembrane region" description="Helical" evidence="1">
    <location>
        <begin position="126"/>
        <end position="149"/>
    </location>
</feature>
<feature type="transmembrane region" description="Helical" evidence="1">
    <location>
        <begin position="99"/>
        <end position="120"/>
    </location>
</feature>
<feature type="transmembrane region" description="Helical" evidence="1">
    <location>
        <begin position="310"/>
        <end position="328"/>
    </location>
</feature>
<protein>
    <submittedName>
        <fullName evidence="3">DUF1624 domain-containing protein</fullName>
    </submittedName>
</protein>
<evidence type="ECO:0000313" key="4">
    <source>
        <dbReference type="Proteomes" id="UP000645610"/>
    </source>
</evidence>
<comment type="caution">
    <text evidence="3">The sequence shown here is derived from an EMBL/GenBank/DDBJ whole genome shotgun (WGS) entry which is preliminary data.</text>
</comment>
<evidence type="ECO:0000256" key="1">
    <source>
        <dbReference type="SAM" id="Phobius"/>
    </source>
</evidence>
<feature type="transmembrane region" description="Helical" evidence="1">
    <location>
        <begin position="248"/>
        <end position="267"/>
    </location>
</feature>
<accession>A0A931BEC5</accession>